<dbReference type="GO" id="GO:0006352">
    <property type="term" value="P:DNA-templated transcription initiation"/>
    <property type="evidence" value="ECO:0007669"/>
    <property type="project" value="InterPro"/>
</dbReference>
<feature type="region of interest" description="Disordered" evidence="6">
    <location>
        <begin position="1"/>
        <end position="42"/>
    </location>
</feature>
<keyword evidence="3" id="KW-0731">Sigma factor</keyword>
<comment type="caution">
    <text evidence="11">The sequence shown here is derived from an EMBL/GenBank/DDBJ whole genome shotgun (WGS) entry which is preliminary data.</text>
</comment>
<dbReference type="InterPro" id="IPR013325">
    <property type="entry name" value="RNA_pol_sigma_r2"/>
</dbReference>
<evidence type="ECO:0000259" key="10">
    <source>
        <dbReference type="Pfam" id="PF04545"/>
    </source>
</evidence>
<dbReference type="Pfam" id="PF04542">
    <property type="entry name" value="Sigma70_r2"/>
    <property type="match status" value="1"/>
</dbReference>
<dbReference type="InterPro" id="IPR000943">
    <property type="entry name" value="RNA_pol_sigma70"/>
</dbReference>
<dbReference type="GO" id="GO:0016987">
    <property type="term" value="F:sigma factor activity"/>
    <property type="evidence" value="ECO:0007669"/>
    <property type="project" value="UniProtKB-KW"/>
</dbReference>
<dbReference type="Pfam" id="PF04539">
    <property type="entry name" value="Sigma70_r3"/>
    <property type="match status" value="1"/>
</dbReference>
<evidence type="ECO:0000256" key="6">
    <source>
        <dbReference type="SAM" id="MobiDB-lite"/>
    </source>
</evidence>
<dbReference type="Proteomes" id="UP000280296">
    <property type="component" value="Unassembled WGS sequence"/>
</dbReference>
<reference evidence="11 12" key="2">
    <citation type="submission" date="2019-01" db="EMBL/GenBank/DDBJ databases">
        <title>Tautonia sociabilis, a novel thermotolerant planctomycete of Isosphaeraceae family, isolated from a 4000 m deep subterranean habitat.</title>
        <authorList>
            <person name="Kovaleva O.L."/>
            <person name="Elcheninov A.G."/>
            <person name="Van Heerden E."/>
            <person name="Toshchakov S.V."/>
            <person name="Novikov A."/>
            <person name="Bonch-Osmolovskaya E.A."/>
            <person name="Kublanov I.V."/>
        </authorList>
    </citation>
    <scope>NUCLEOTIDE SEQUENCE [LARGE SCALE GENOMIC DNA]</scope>
    <source>
        <strain evidence="11 12">GM2012</strain>
    </source>
</reference>
<keyword evidence="12" id="KW-1185">Reference proteome</keyword>
<evidence type="ECO:0000256" key="2">
    <source>
        <dbReference type="ARBA" id="ARBA00023015"/>
    </source>
</evidence>
<evidence type="ECO:0000256" key="5">
    <source>
        <dbReference type="ARBA" id="ARBA00023163"/>
    </source>
</evidence>
<proteinExistence type="inferred from homology"/>
<accession>A0A432MK17</accession>
<dbReference type="PANTHER" id="PTHR30603">
    <property type="entry name" value="RNA POLYMERASE SIGMA FACTOR RPO"/>
    <property type="match status" value="1"/>
</dbReference>
<evidence type="ECO:0000256" key="3">
    <source>
        <dbReference type="ARBA" id="ARBA00023082"/>
    </source>
</evidence>
<dbReference type="EMBL" id="RYZH01000021">
    <property type="protein sequence ID" value="RUL87466.1"/>
    <property type="molecule type" value="Genomic_DNA"/>
</dbReference>
<evidence type="ECO:0000259" key="9">
    <source>
        <dbReference type="Pfam" id="PF04542"/>
    </source>
</evidence>
<evidence type="ECO:0000256" key="4">
    <source>
        <dbReference type="ARBA" id="ARBA00023125"/>
    </source>
</evidence>
<feature type="domain" description="RNA polymerase sigma-70 region 2" evidence="9">
    <location>
        <begin position="77"/>
        <end position="141"/>
    </location>
</feature>
<dbReference type="InterPro" id="IPR007624">
    <property type="entry name" value="RNA_pol_sigma70_r3"/>
</dbReference>
<keyword evidence="4" id="KW-0238">DNA-binding</keyword>
<dbReference type="Pfam" id="PF04545">
    <property type="entry name" value="Sigma70_r4"/>
    <property type="match status" value="1"/>
</dbReference>
<evidence type="ECO:0000256" key="1">
    <source>
        <dbReference type="ARBA" id="ARBA00007788"/>
    </source>
</evidence>
<organism evidence="11 12">
    <name type="scientific">Tautonia sociabilis</name>
    <dbReference type="NCBI Taxonomy" id="2080755"/>
    <lineage>
        <taxon>Bacteria</taxon>
        <taxon>Pseudomonadati</taxon>
        <taxon>Planctomycetota</taxon>
        <taxon>Planctomycetia</taxon>
        <taxon>Isosphaerales</taxon>
        <taxon>Isosphaeraceae</taxon>
        <taxon>Tautonia</taxon>
    </lineage>
</organism>
<protein>
    <submittedName>
        <fullName evidence="11">RNA polymerase sigma factor RpoD/SigA</fullName>
    </submittedName>
</protein>
<dbReference type="InterPro" id="IPR007627">
    <property type="entry name" value="RNA_pol_sigma70_r2"/>
</dbReference>
<dbReference type="SUPFAM" id="SSF88659">
    <property type="entry name" value="Sigma3 and sigma4 domains of RNA polymerase sigma factors"/>
    <property type="match status" value="2"/>
</dbReference>
<dbReference type="GO" id="GO:0003677">
    <property type="term" value="F:DNA binding"/>
    <property type="evidence" value="ECO:0007669"/>
    <property type="project" value="UniProtKB-KW"/>
</dbReference>
<keyword evidence="2" id="KW-0805">Transcription regulation</keyword>
<dbReference type="InterPro" id="IPR007630">
    <property type="entry name" value="RNA_pol_sigma70_r4"/>
</dbReference>
<dbReference type="Gene3D" id="1.10.601.10">
    <property type="entry name" value="RNA Polymerase Primary Sigma Factor"/>
    <property type="match status" value="1"/>
</dbReference>
<reference evidence="11 12" key="1">
    <citation type="submission" date="2018-12" db="EMBL/GenBank/DDBJ databases">
        <authorList>
            <person name="Toschakov S.V."/>
        </authorList>
    </citation>
    <scope>NUCLEOTIDE SEQUENCE [LARGE SCALE GENOMIC DNA]</scope>
    <source>
        <strain evidence="11 12">GM2012</strain>
    </source>
</reference>
<feature type="region of interest" description="Disordered" evidence="6">
    <location>
        <begin position="295"/>
        <end position="338"/>
    </location>
</feature>
<name>A0A432MK17_9BACT</name>
<dbReference type="AlphaFoldDB" id="A0A432MK17"/>
<dbReference type="InterPro" id="IPR036388">
    <property type="entry name" value="WH-like_DNA-bd_sf"/>
</dbReference>
<dbReference type="InterPro" id="IPR050239">
    <property type="entry name" value="Sigma-70_RNA_pol_init_factors"/>
</dbReference>
<dbReference type="Pfam" id="PF00140">
    <property type="entry name" value="Sigma70_r1_2"/>
    <property type="match status" value="1"/>
</dbReference>
<feature type="domain" description="RNA polymerase sigma-70 region 1.2" evidence="7">
    <location>
        <begin position="44"/>
        <end position="72"/>
    </location>
</feature>
<dbReference type="InterPro" id="IPR014284">
    <property type="entry name" value="RNA_pol_sigma-70_dom"/>
</dbReference>
<dbReference type="OrthoDB" id="9780321at2"/>
<comment type="similarity">
    <text evidence="1">Belongs to the sigma-70 factor family.</text>
</comment>
<dbReference type="SUPFAM" id="SSF88946">
    <property type="entry name" value="Sigma2 domain of RNA polymerase sigma factors"/>
    <property type="match status" value="1"/>
</dbReference>
<dbReference type="NCBIfam" id="TIGR02937">
    <property type="entry name" value="sigma70-ECF"/>
    <property type="match status" value="1"/>
</dbReference>
<feature type="compositionally biased region" description="Low complexity" evidence="6">
    <location>
        <begin position="25"/>
        <end position="40"/>
    </location>
</feature>
<dbReference type="RefSeq" id="WP_126725682.1">
    <property type="nucleotide sequence ID" value="NZ_RYZH01000021.1"/>
</dbReference>
<feature type="compositionally biased region" description="Polar residues" evidence="6">
    <location>
        <begin position="1"/>
        <end position="10"/>
    </location>
</feature>
<feature type="domain" description="RNA polymerase sigma-70 region 3" evidence="8">
    <location>
        <begin position="162"/>
        <end position="191"/>
    </location>
</feature>
<feature type="compositionally biased region" description="Low complexity" evidence="6">
    <location>
        <begin position="319"/>
        <end position="338"/>
    </location>
</feature>
<evidence type="ECO:0000259" key="8">
    <source>
        <dbReference type="Pfam" id="PF04539"/>
    </source>
</evidence>
<dbReference type="PRINTS" id="PR00046">
    <property type="entry name" value="SIGMA70FCT"/>
</dbReference>
<dbReference type="InterPro" id="IPR009042">
    <property type="entry name" value="RNA_pol_sigma70_r1_2"/>
</dbReference>
<dbReference type="PANTHER" id="PTHR30603:SF60">
    <property type="entry name" value="RNA POLYMERASE SIGMA FACTOR RPOD"/>
    <property type="match status" value="1"/>
</dbReference>
<keyword evidence="5" id="KW-0804">Transcription</keyword>
<evidence type="ECO:0000313" key="12">
    <source>
        <dbReference type="Proteomes" id="UP000280296"/>
    </source>
</evidence>
<evidence type="ECO:0000259" key="7">
    <source>
        <dbReference type="Pfam" id="PF00140"/>
    </source>
</evidence>
<gene>
    <name evidence="11" type="ORF">TsocGM_12360</name>
</gene>
<dbReference type="Gene3D" id="1.10.10.10">
    <property type="entry name" value="Winged helix-like DNA-binding domain superfamily/Winged helix DNA-binding domain"/>
    <property type="match status" value="2"/>
</dbReference>
<dbReference type="InterPro" id="IPR013324">
    <property type="entry name" value="RNA_pol_sigma_r3/r4-like"/>
</dbReference>
<evidence type="ECO:0000313" key="11">
    <source>
        <dbReference type="EMBL" id="RUL87466.1"/>
    </source>
</evidence>
<feature type="domain" description="RNA polymerase sigma-70 region 4" evidence="10">
    <location>
        <begin position="244"/>
        <end position="294"/>
    </location>
</feature>
<sequence>MRCTIESTRASAGPGCSDIIDREAPGGSTTSPTTSVGATPLGPYFREIRDESLLTAEQERALAEAIARGDEEARARLIRANLRLVVKIARGFRGRGLALEDLVGEGNLGLIRAASGFDPSFGTRFSTYASHWIKESIRRALGTTTAPIRLPSYMIGLLARWRDTERELLRRDGRPPTPEEVAEELGLNPARRRMVEQALQAGRFLAGGGPEEPSPLLEEATVDGEGPEEAIEGREQLDLLRRRLGRLDEREHLVLSLSFGLDGGPPQNLSAIGRRLGVSREWVRQIMARAVRKLDDRGVPDVPPAAHRRRKGDRRPETARSPLAAPAARFRAARCSAN</sequence>